<gene>
    <name evidence="2" type="ORF">HZZ13_01265</name>
</gene>
<name>A0ABS0PGZ0_9BRAD</name>
<keyword evidence="3" id="KW-1185">Reference proteome</keyword>
<comment type="caution">
    <text evidence="2">The sequence shown here is derived from an EMBL/GenBank/DDBJ whole genome shotgun (WGS) entry which is preliminary data.</text>
</comment>
<evidence type="ECO:0000313" key="2">
    <source>
        <dbReference type="EMBL" id="MBH5396444.1"/>
    </source>
</evidence>
<dbReference type="RefSeq" id="WP_197957864.1">
    <property type="nucleotide sequence ID" value="NZ_JACCHP010000001.1"/>
</dbReference>
<feature type="coiled-coil region" evidence="1">
    <location>
        <begin position="431"/>
        <end position="458"/>
    </location>
</feature>
<proteinExistence type="predicted"/>
<evidence type="ECO:0000313" key="3">
    <source>
        <dbReference type="Proteomes" id="UP000807370"/>
    </source>
</evidence>
<accession>A0ABS0PGZ0</accession>
<organism evidence="2 3">
    <name type="scientific">Bradyrhizobium agreste</name>
    <dbReference type="NCBI Taxonomy" id="2751811"/>
    <lineage>
        <taxon>Bacteria</taxon>
        <taxon>Pseudomonadati</taxon>
        <taxon>Pseudomonadota</taxon>
        <taxon>Alphaproteobacteria</taxon>
        <taxon>Hyphomicrobiales</taxon>
        <taxon>Nitrobacteraceae</taxon>
        <taxon>Bradyrhizobium</taxon>
    </lineage>
</organism>
<reference evidence="2 3" key="1">
    <citation type="submission" date="2020-07" db="EMBL/GenBank/DDBJ databases">
        <title>Bradyrhizobium diversity isolated from nodules of indigenous legumes of Western Australia.</title>
        <authorList>
            <person name="Klepa M.S."/>
        </authorList>
    </citation>
    <scope>NUCLEOTIDE SEQUENCE [LARGE SCALE GENOMIC DNA]</scope>
    <source>
        <strain evidence="2 3">CNPSo 4010</strain>
    </source>
</reference>
<dbReference type="Proteomes" id="UP000807370">
    <property type="component" value="Unassembled WGS sequence"/>
</dbReference>
<keyword evidence="1" id="KW-0175">Coiled coil</keyword>
<dbReference type="EMBL" id="JACCHP010000001">
    <property type="protein sequence ID" value="MBH5396444.1"/>
    <property type="molecule type" value="Genomic_DNA"/>
</dbReference>
<evidence type="ECO:0000256" key="1">
    <source>
        <dbReference type="SAM" id="Coils"/>
    </source>
</evidence>
<protein>
    <submittedName>
        <fullName evidence="2">Uncharacterized protein</fullName>
    </submittedName>
</protein>
<sequence length="596" mass="66424">MPESGIHPQLPARVAALLLWLSGQEADEENAAILDPGIDRQYTYEKDYLPNPGRSFFALERRHARIALEDRQQAVHSRLQRTRELWLDPTFQPPPSFVEELRSAAADFDVAKLHRQVGRTAEELFFEELQPALARCAPDVLAALQRRKMESFASCPPESRYWSAVHANESFILAGPAEASAAQLLRLSAHENDDNNAIATSELIKIELQSLGDAQSQFDKLIAADLKFIPADFVEVMRNPSSADVDALIARYGAASAKQRRDLVVLLSFHPSGFSDSAWSWLVNSIGQPDDELDGVLFRMLTLADAARFGRYLAAEAWGWSPSSNIWVNHYGTGALIRAELALPFDQLGPRLAPWRLLEAARLRGADPTEVRLAAEIFGHVLTANKIEEPDPGSTLTVDRTERRFTPFFISVRPRPSPEERDNPAPSMRAALDADAQIKAHERAIETATARIDEARKSGASLYLTNVEAVDMDPVIQHASDIIDHWLEGSRDISTDFRRRVRLAETAFLALCEALLIQEPTRGAALWRALRMTVTTRYIGPAGIDELLHIVFRVPRFCARRRASGRAYKPAVLSFGSDSLQCRPGSVVQWQGCLDR</sequence>